<proteinExistence type="predicted"/>
<dbReference type="RefSeq" id="WP_376993860.1">
    <property type="nucleotide sequence ID" value="NZ_JBHSLC010000005.1"/>
</dbReference>
<dbReference type="EMBL" id="JBHSLC010000005">
    <property type="protein sequence ID" value="MFC5354088.1"/>
    <property type="molecule type" value="Genomic_DNA"/>
</dbReference>
<name>A0ABW0G1E0_9PROT</name>
<organism evidence="4 5">
    <name type="scientific">Azospirillum himalayense</name>
    <dbReference type="NCBI Taxonomy" id="654847"/>
    <lineage>
        <taxon>Bacteria</taxon>
        <taxon>Pseudomonadati</taxon>
        <taxon>Pseudomonadota</taxon>
        <taxon>Alphaproteobacteria</taxon>
        <taxon>Rhodospirillales</taxon>
        <taxon>Azospirillaceae</taxon>
        <taxon>Azospirillum</taxon>
    </lineage>
</organism>
<dbReference type="Proteomes" id="UP001596166">
    <property type="component" value="Unassembled WGS sequence"/>
</dbReference>
<reference evidence="5" key="1">
    <citation type="journal article" date="2019" name="Int. J. Syst. Evol. Microbiol.">
        <title>The Global Catalogue of Microorganisms (GCM) 10K type strain sequencing project: providing services to taxonomists for standard genome sequencing and annotation.</title>
        <authorList>
            <consortium name="The Broad Institute Genomics Platform"/>
            <consortium name="The Broad Institute Genome Sequencing Center for Infectious Disease"/>
            <person name="Wu L."/>
            <person name="Ma J."/>
        </authorList>
    </citation>
    <scope>NUCLEOTIDE SEQUENCE [LARGE SCALE GENOMIC DNA]</scope>
    <source>
        <strain evidence="5">CCUG 58760</strain>
    </source>
</reference>
<protein>
    <submittedName>
        <fullName evidence="4">Cupin domain-containing protein</fullName>
    </submittedName>
</protein>
<dbReference type="InterPro" id="IPR051610">
    <property type="entry name" value="GPI/OXD"/>
</dbReference>
<dbReference type="InterPro" id="IPR014710">
    <property type="entry name" value="RmlC-like_jellyroll"/>
</dbReference>
<accession>A0ABW0G1E0</accession>
<gene>
    <name evidence="4" type="ORF">ACFPMG_03615</name>
</gene>
<dbReference type="PANTHER" id="PTHR35848">
    <property type="entry name" value="OXALATE-BINDING PROTEIN"/>
    <property type="match status" value="1"/>
</dbReference>
<evidence type="ECO:0000259" key="3">
    <source>
        <dbReference type="Pfam" id="PF07883"/>
    </source>
</evidence>
<feature type="domain" description="Cupin type-2" evidence="3">
    <location>
        <begin position="66"/>
        <end position="137"/>
    </location>
</feature>
<dbReference type="PANTHER" id="PTHR35848:SF9">
    <property type="entry name" value="SLL1358 PROTEIN"/>
    <property type="match status" value="1"/>
</dbReference>
<evidence type="ECO:0000313" key="5">
    <source>
        <dbReference type="Proteomes" id="UP001596166"/>
    </source>
</evidence>
<evidence type="ECO:0000313" key="4">
    <source>
        <dbReference type="EMBL" id="MFC5354088.1"/>
    </source>
</evidence>
<dbReference type="SUPFAM" id="SSF51182">
    <property type="entry name" value="RmlC-like cupins"/>
    <property type="match status" value="1"/>
</dbReference>
<sequence>MSDKDPASAPPITPTNLPAPPVLDPATVGAKLGATDYPETFRAAVAGRLRKRLGNPLGITKFGVNLTRLEPGAASALRHWHTRQDEFVYVLDGELTLVTDAGETVLRPGMCAGFPAGKPDGHQLVNRSDEPATYLEVGDRSAGDEAHYPDEDLRYDSATDLFTHRDGTPW</sequence>
<feature type="compositionally biased region" description="Pro residues" evidence="2">
    <location>
        <begin position="8"/>
        <end position="23"/>
    </location>
</feature>
<dbReference type="InterPro" id="IPR013096">
    <property type="entry name" value="Cupin_2"/>
</dbReference>
<keyword evidence="1" id="KW-0479">Metal-binding</keyword>
<dbReference type="Pfam" id="PF07883">
    <property type="entry name" value="Cupin_2"/>
    <property type="match status" value="1"/>
</dbReference>
<comment type="caution">
    <text evidence="4">The sequence shown here is derived from an EMBL/GenBank/DDBJ whole genome shotgun (WGS) entry which is preliminary data.</text>
</comment>
<feature type="region of interest" description="Disordered" evidence="2">
    <location>
        <begin position="1"/>
        <end position="24"/>
    </location>
</feature>
<evidence type="ECO:0000256" key="2">
    <source>
        <dbReference type="SAM" id="MobiDB-lite"/>
    </source>
</evidence>
<dbReference type="CDD" id="cd02224">
    <property type="entry name" value="cupin_SPO2919-like"/>
    <property type="match status" value="1"/>
</dbReference>
<dbReference type="InterPro" id="IPR011051">
    <property type="entry name" value="RmlC_Cupin_sf"/>
</dbReference>
<keyword evidence="5" id="KW-1185">Reference proteome</keyword>
<evidence type="ECO:0000256" key="1">
    <source>
        <dbReference type="ARBA" id="ARBA00022723"/>
    </source>
</evidence>
<dbReference type="Gene3D" id="2.60.120.10">
    <property type="entry name" value="Jelly Rolls"/>
    <property type="match status" value="1"/>
</dbReference>